<keyword evidence="2" id="KW-1185">Reference proteome</keyword>
<proteinExistence type="predicted"/>
<organism evidence="1 2">
    <name type="scientific">Penicillium polonicum</name>
    <dbReference type="NCBI Taxonomy" id="60169"/>
    <lineage>
        <taxon>Eukaryota</taxon>
        <taxon>Fungi</taxon>
        <taxon>Dikarya</taxon>
        <taxon>Ascomycota</taxon>
        <taxon>Pezizomycotina</taxon>
        <taxon>Eurotiomycetes</taxon>
        <taxon>Eurotiomycetidae</taxon>
        <taxon>Eurotiales</taxon>
        <taxon>Aspergillaceae</taxon>
        <taxon>Penicillium</taxon>
    </lineage>
</organism>
<protein>
    <submittedName>
        <fullName evidence="1">Uncharacterized protein</fullName>
    </submittedName>
</protein>
<gene>
    <name evidence="1" type="ORF">PENPOL_c014G03713</name>
</gene>
<dbReference type="AlphaFoldDB" id="A0A1V6NBD0"/>
<sequence length="141" mass="16416">MATETHSTGRAYPQKRKVTKWRPTTAQVRSLESSIWGIGTIWAGENKQKQIEEIAYLRDIEQSEVVNYSCDVFVHDSWSRDSHADGVLALGHFSESMRWKYLHEKYSMYVRRLTGRAVTERVWCLKREKGMGACQSLDETR</sequence>
<dbReference type="EMBL" id="MDYM01000014">
    <property type="protein sequence ID" value="OQD62031.1"/>
    <property type="molecule type" value="Genomic_DNA"/>
</dbReference>
<evidence type="ECO:0000313" key="2">
    <source>
        <dbReference type="Proteomes" id="UP000191408"/>
    </source>
</evidence>
<comment type="caution">
    <text evidence="1">The sequence shown here is derived from an EMBL/GenBank/DDBJ whole genome shotgun (WGS) entry which is preliminary data.</text>
</comment>
<dbReference type="Proteomes" id="UP000191408">
    <property type="component" value="Unassembled WGS sequence"/>
</dbReference>
<evidence type="ECO:0000313" key="1">
    <source>
        <dbReference type="EMBL" id="OQD62031.1"/>
    </source>
</evidence>
<name>A0A1V6NBD0_PENPO</name>
<reference evidence="2" key="1">
    <citation type="journal article" date="2017" name="Nat. Microbiol.">
        <title>Global analysis of biosynthetic gene clusters reveals vast potential of secondary metabolite production in Penicillium species.</title>
        <authorList>
            <person name="Nielsen J.C."/>
            <person name="Grijseels S."/>
            <person name="Prigent S."/>
            <person name="Ji B."/>
            <person name="Dainat J."/>
            <person name="Nielsen K.F."/>
            <person name="Frisvad J.C."/>
            <person name="Workman M."/>
            <person name="Nielsen J."/>
        </authorList>
    </citation>
    <scope>NUCLEOTIDE SEQUENCE [LARGE SCALE GENOMIC DNA]</scope>
    <source>
        <strain evidence="2">IBT 4502</strain>
    </source>
</reference>
<accession>A0A1V6NBD0</accession>